<keyword evidence="12" id="KW-1185">Reference proteome</keyword>
<keyword evidence="4 8" id="KW-0378">Hydrolase</keyword>
<dbReference type="GO" id="GO:0110032">
    <property type="term" value="P:positive regulation of G2/MI transition of meiotic cell cycle"/>
    <property type="evidence" value="ECO:0007669"/>
    <property type="project" value="TreeGrafter"/>
</dbReference>
<gene>
    <name evidence="11" type="ORF">XAT740_LOCUS46772</name>
</gene>
<dbReference type="AlphaFoldDB" id="A0A816A707"/>
<dbReference type="InterPro" id="IPR001763">
    <property type="entry name" value="Rhodanese-like_dom"/>
</dbReference>
<evidence type="ECO:0000256" key="9">
    <source>
        <dbReference type="SAM" id="MobiDB-lite"/>
    </source>
</evidence>
<evidence type="ECO:0000256" key="4">
    <source>
        <dbReference type="ARBA" id="ARBA00022801"/>
    </source>
</evidence>
<feature type="region of interest" description="Disordered" evidence="9">
    <location>
        <begin position="106"/>
        <end position="141"/>
    </location>
</feature>
<comment type="function">
    <text evidence="8">Tyrosine protein phosphatase which functions as a dosage-dependent inducer of mitotic progression.</text>
</comment>
<keyword evidence="3 8" id="KW-0498">Mitosis</keyword>
<dbReference type="InterPro" id="IPR036873">
    <property type="entry name" value="Rhodanese-like_dom_sf"/>
</dbReference>
<comment type="caution">
    <text evidence="11">The sequence shown here is derived from an EMBL/GenBank/DDBJ whole genome shotgun (WGS) entry which is preliminary data.</text>
</comment>
<evidence type="ECO:0000313" key="11">
    <source>
        <dbReference type="EMBL" id="CAF1592920.1"/>
    </source>
</evidence>
<dbReference type="GO" id="GO:0005634">
    <property type="term" value="C:nucleus"/>
    <property type="evidence" value="ECO:0007669"/>
    <property type="project" value="TreeGrafter"/>
</dbReference>
<keyword evidence="2 8" id="KW-0132">Cell division</keyword>
<accession>A0A816A707</accession>
<organism evidence="11 12">
    <name type="scientific">Adineta ricciae</name>
    <name type="common">Rotifer</name>
    <dbReference type="NCBI Taxonomy" id="249248"/>
    <lineage>
        <taxon>Eukaryota</taxon>
        <taxon>Metazoa</taxon>
        <taxon>Spiralia</taxon>
        <taxon>Gnathifera</taxon>
        <taxon>Rotifera</taxon>
        <taxon>Eurotatoria</taxon>
        <taxon>Bdelloidea</taxon>
        <taxon>Adinetida</taxon>
        <taxon>Adinetidae</taxon>
        <taxon>Adineta</taxon>
    </lineage>
</organism>
<dbReference type="GO" id="GO:0000086">
    <property type="term" value="P:G2/M transition of mitotic cell cycle"/>
    <property type="evidence" value="ECO:0007669"/>
    <property type="project" value="TreeGrafter"/>
</dbReference>
<evidence type="ECO:0000256" key="8">
    <source>
        <dbReference type="RuleBase" id="RU368028"/>
    </source>
</evidence>
<dbReference type="SMART" id="SM00450">
    <property type="entry name" value="RHOD"/>
    <property type="match status" value="1"/>
</dbReference>
<dbReference type="CDD" id="cd01530">
    <property type="entry name" value="Cdc25"/>
    <property type="match status" value="1"/>
</dbReference>
<name>A0A816A707_ADIRI</name>
<reference evidence="11" key="1">
    <citation type="submission" date="2021-02" db="EMBL/GenBank/DDBJ databases">
        <authorList>
            <person name="Nowell W R."/>
        </authorList>
    </citation>
    <scope>NUCLEOTIDE SEQUENCE</scope>
</reference>
<dbReference type="SUPFAM" id="SSF52821">
    <property type="entry name" value="Rhodanese/Cell cycle control phosphatase"/>
    <property type="match status" value="1"/>
</dbReference>
<dbReference type="Gene3D" id="3.40.250.10">
    <property type="entry name" value="Rhodanese-like domain"/>
    <property type="match status" value="1"/>
</dbReference>
<evidence type="ECO:0000256" key="2">
    <source>
        <dbReference type="ARBA" id="ARBA00022618"/>
    </source>
</evidence>
<evidence type="ECO:0000259" key="10">
    <source>
        <dbReference type="PROSITE" id="PS50206"/>
    </source>
</evidence>
<evidence type="ECO:0000256" key="1">
    <source>
        <dbReference type="ARBA" id="ARBA00011065"/>
    </source>
</evidence>
<dbReference type="Pfam" id="PF00581">
    <property type="entry name" value="Rhodanese"/>
    <property type="match status" value="1"/>
</dbReference>
<dbReference type="PRINTS" id="PR00716">
    <property type="entry name" value="MPIPHPHTASE"/>
</dbReference>
<dbReference type="EMBL" id="CAJNOR010006350">
    <property type="protein sequence ID" value="CAF1592920.1"/>
    <property type="molecule type" value="Genomic_DNA"/>
</dbReference>
<dbReference type="GO" id="GO:0005737">
    <property type="term" value="C:cytoplasm"/>
    <property type="evidence" value="ECO:0007669"/>
    <property type="project" value="TreeGrafter"/>
</dbReference>
<keyword evidence="6 8" id="KW-0131">Cell cycle</keyword>
<dbReference type="GO" id="GO:0004725">
    <property type="term" value="F:protein tyrosine phosphatase activity"/>
    <property type="evidence" value="ECO:0007669"/>
    <property type="project" value="UniProtKB-UniRule"/>
</dbReference>
<evidence type="ECO:0000313" key="12">
    <source>
        <dbReference type="Proteomes" id="UP000663828"/>
    </source>
</evidence>
<feature type="compositionally biased region" description="Low complexity" evidence="9">
    <location>
        <begin position="123"/>
        <end position="136"/>
    </location>
</feature>
<comment type="similarity">
    <text evidence="1 8">Belongs to the MPI phosphatase family.</text>
</comment>
<dbReference type="FunFam" id="3.40.250.10:FF:000021">
    <property type="entry name" value="M-phase inducer phosphatase cdc-25.2"/>
    <property type="match status" value="1"/>
</dbReference>
<dbReference type="EC" id="3.1.3.48" evidence="8"/>
<proteinExistence type="inferred from homology"/>
<evidence type="ECO:0000256" key="3">
    <source>
        <dbReference type="ARBA" id="ARBA00022776"/>
    </source>
</evidence>
<feature type="non-terminal residue" evidence="11">
    <location>
        <position position="1"/>
    </location>
</feature>
<dbReference type="PANTHER" id="PTHR10828">
    <property type="entry name" value="M-PHASE INDUCER PHOSPHATASE DUAL SPECIFICITY PHOSPHATASE CDC25"/>
    <property type="match status" value="1"/>
</dbReference>
<dbReference type="InterPro" id="IPR000751">
    <property type="entry name" value="MPI_Phosphatase"/>
</dbReference>
<feature type="domain" description="Rhodanese" evidence="10">
    <location>
        <begin position="298"/>
        <end position="407"/>
    </location>
</feature>
<protein>
    <recommendedName>
        <fullName evidence="8">M-phase inducer phosphatase</fullName>
        <ecNumber evidence="8">3.1.3.48</ecNumber>
    </recommendedName>
</protein>
<dbReference type="GO" id="GO:0010971">
    <property type="term" value="P:positive regulation of G2/M transition of mitotic cell cycle"/>
    <property type="evidence" value="ECO:0007669"/>
    <property type="project" value="TreeGrafter"/>
</dbReference>
<dbReference type="PANTHER" id="PTHR10828:SF76">
    <property type="entry name" value="M-PHASE INDUCER PHOSPHATASE"/>
    <property type="match status" value="1"/>
</dbReference>
<dbReference type="PROSITE" id="PS50206">
    <property type="entry name" value="RHODANESE_3"/>
    <property type="match status" value="1"/>
</dbReference>
<keyword evidence="5 8" id="KW-0904">Protein phosphatase</keyword>
<evidence type="ECO:0000256" key="6">
    <source>
        <dbReference type="ARBA" id="ARBA00023306"/>
    </source>
</evidence>
<evidence type="ECO:0000256" key="5">
    <source>
        <dbReference type="ARBA" id="ARBA00022912"/>
    </source>
</evidence>
<sequence>MNTLLDIEYWTNMNKTTSPLSCRFTIRRTPRRKLVFSSSDDEADDSPQSISSVLNVRQEYHHSIIQDEQLSMKSEMTTTNIVTRTKLEHYGFNTLARPASLRLSKRLPLAVQNSNKKVRPSESQHSMQTRSQSSSDSHSDNLVNLFDKTLSTVTPNPVRDRQRRLKPLPLCLSDNEKNMPILTVRTPEENSNKRTYDEDENSDHCRSIKRSKIFEENNKENNLFIKRSRRGVGLIRSLTEPSEEQVKVSVELGTNRDLIGDRSRSYLLPRCKSRKHPDLACISPETMVDVLNKKYSSEIETLHIIDCRYPYEYEGGHIDSAKNLYTRSQVHEAYFRQPLQLNDPSKRNIFIFHCEFSSERAPSLLRYFRSEDRNVHERSYPQLHYPEIYLLEGGYKAFFEYSKEFCVPKQYRLMIDADYQEQYRQYRFETKQYDKFTGANETTGGGRRTRGLTFRSCLSFSS</sequence>
<dbReference type="GO" id="GO:0051301">
    <property type="term" value="P:cell division"/>
    <property type="evidence" value="ECO:0007669"/>
    <property type="project" value="UniProtKB-UniRule"/>
</dbReference>
<comment type="catalytic activity">
    <reaction evidence="7 8">
        <text>O-phospho-L-tyrosyl-[protein] + H2O = L-tyrosyl-[protein] + phosphate</text>
        <dbReference type="Rhea" id="RHEA:10684"/>
        <dbReference type="Rhea" id="RHEA-COMP:10136"/>
        <dbReference type="Rhea" id="RHEA-COMP:20101"/>
        <dbReference type="ChEBI" id="CHEBI:15377"/>
        <dbReference type="ChEBI" id="CHEBI:43474"/>
        <dbReference type="ChEBI" id="CHEBI:46858"/>
        <dbReference type="ChEBI" id="CHEBI:61978"/>
        <dbReference type="EC" id="3.1.3.48"/>
    </reaction>
</comment>
<dbReference type="Proteomes" id="UP000663828">
    <property type="component" value="Unassembled WGS sequence"/>
</dbReference>
<evidence type="ECO:0000256" key="7">
    <source>
        <dbReference type="ARBA" id="ARBA00051722"/>
    </source>
</evidence>